<proteinExistence type="predicted"/>
<feature type="region of interest" description="Disordered" evidence="1">
    <location>
        <begin position="144"/>
        <end position="163"/>
    </location>
</feature>
<feature type="region of interest" description="Disordered" evidence="1">
    <location>
        <begin position="102"/>
        <end position="124"/>
    </location>
</feature>
<dbReference type="VEuPathDB" id="FungiDB:BD410DRAFT_845786"/>
<evidence type="ECO:0000259" key="2">
    <source>
        <dbReference type="Pfam" id="PF20722"/>
    </source>
</evidence>
<feature type="region of interest" description="Disordered" evidence="1">
    <location>
        <begin position="1"/>
        <end position="36"/>
    </location>
</feature>
<feature type="domain" description="DUF6830" evidence="2">
    <location>
        <begin position="789"/>
        <end position="913"/>
    </location>
</feature>
<organism evidence="3 4">
    <name type="scientific">Rickenella mellea</name>
    <dbReference type="NCBI Taxonomy" id="50990"/>
    <lineage>
        <taxon>Eukaryota</taxon>
        <taxon>Fungi</taxon>
        <taxon>Dikarya</taxon>
        <taxon>Basidiomycota</taxon>
        <taxon>Agaricomycotina</taxon>
        <taxon>Agaricomycetes</taxon>
        <taxon>Hymenochaetales</taxon>
        <taxon>Rickenellaceae</taxon>
        <taxon>Rickenella</taxon>
    </lineage>
</organism>
<name>A0A4Y7PJX4_9AGAM</name>
<reference evidence="3 4" key="1">
    <citation type="submission" date="2018-06" db="EMBL/GenBank/DDBJ databases">
        <title>A transcriptomic atlas of mushroom development highlights an independent origin of complex multicellularity.</title>
        <authorList>
            <consortium name="DOE Joint Genome Institute"/>
            <person name="Krizsan K."/>
            <person name="Almasi E."/>
            <person name="Merenyi Z."/>
            <person name="Sahu N."/>
            <person name="Viragh M."/>
            <person name="Koszo T."/>
            <person name="Mondo S."/>
            <person name="Kiss B."/>
            <person name="Balint B."/>
            <person name="Kues U."/>
            <person name="Barry K."/>
            <person name="Hegedus J.C."/>
            <person name="Henrissat B."/>
            <person name="Johnson J."/>
            <person name="Lipzen A."/>
            <person name="Ohm R."/>
            <person name="Nagy I."/>
            <person name="Pangilinan J."/>
            <person name="Yan J."/>
            <person name="Xiong Y."/>
            <person name="Grigoriev I.V."/>
            <person name="Hibbett D.S."/>
            <person name="Nagy L.G."/>
        </authorList>
    </citation>
    <scope>NUCLEOTIDE SEQUENCE [LARGE SCALE GENOMIC DNA]</scope>
    <source>
        <strain evidence="3 4">SZMC22713</strain>
    </source>
</reference>
<feature type="region of interest" description="Disordered" evidence="1">
    <location>
        <begin position="1109"/>
        <end position="1131"/>
    </location>
</feature>
<evidence type="ECO:0000313" key="4">
    <source>
        <dbReference type="Proteomes" id="UP000294933"/>
    </source>
</evidence>
<dbReference type="InterPro" id="IPR041078">
    <property type="entry name" value="Plavaka"/>
</dbReference>
<dbReference type="EMBL" id="ML170312">
    <property type="protein sequence ID" value="TDL14730.1"/>
    <property type="molecule type" value="Genomic_DNA"/>
</dbReference>
<dbReference type="Pfam" id="PF18759">
    <property type="entry name" value="Plavaka"/>
    <property type="match status" value="1"/>
</dbReference>
<evidence type="ECO:0000256" key="1">
    <source>
        <dbReference type="SAM" id="MobiDB-lite"/>
    </source>
</evidence>
<keyword evidence="4" id="KW-1185">Reference proteome</keyword>
<accession>A0A4Y7PJX4</accession>
<dbReference type="InterPro" id="IPR049233">
    <property type="entry name" value="DUF6830"/>
</dbReference>
<protein>
    <recommendedName>
        <fullName evidence="2">DUF6830 domain-containing protein</fullName>
    </recommendedName>
</protein>
<sequence length="1131" mass="128777">MPKDTSKDTSWLPTRSRRKGSEPPIPTRDSPFDLRRGTEPCLNRACPRRFIDSRAVFCHIARNDTCREAVYGDNDFLSDSDVMYTTNLNDALWHQELPELGPDIHSDFDAQADPPPPLLENQDDWDEWEDIPDELEELEDHIEPEVEDTHSTNEPSGEVPSDTVKTFTEHYDGAGMTYGKLPNFFENISENHQDAKARKKNPFFPFESFEEWELADWLSRLKLPMKDLDNFFRLHYVKERPLTFRNSKKLREMVETLPGSPRWNARKVALPGAETTKPLTFYYRDGLQSFRYLFGNPLFKDHTDYIPRRVWTNPAKKVRVYDEIMTGDLVWNIQAQASPGETLGLVILGSDKTHLTNHQGDKEAHCLYMSCGNIQKDIRNKATARAWILVGQVPVAKFKNKAAQSILYNQLFHLCLGIITKPLMHCSKYPAHMIDPIGDIRYVRTLYTAHLSDLPEMRLLACVSQACSPISMARHEEFELRTRCDVKDLKALKAACNEMGLNGVLEPFWADWKFADPCEFLVPDALHQWHKMFMDHVVKWGRLLLGDEEFDRRLSVLQPRVGFRHFSAGITRFKQHTGREQRDLQRVFIAIMAGAVSARILKALRGFLDFVYLGQFDRHTTHSVQLLDFSLGNFHAHKTALSRAGCRDGKKRKGGWLIPKLRLMLYVAYFVKLLGAVIQFTCDSTERCHIIFAKVPYSFGTNKKNFPPQMCRFIDRLEKINTFRALLEYQGLLGPIVLEDNASAVGHLDGFDATSPTLRNVCIEHLPNDFNARPIRNVFASPSVPGNLTTAFHLIRTPDYRNQSIDSIATLYQIPDLKAALVDYFHDHSAQRRRGGQQRAIIDHALPFDTLDVWHHVRIQLRAVHDETVTKPPVKIQALPPSDEMPYGRCNFALAAEPKEAKVAGIQGHIVVQIRTILRPLVPKTQKDAFPCLAYVQYFKPAPGTTREQAGSAQTKIHVVDDDIDMFRVVRKMRGAERYGEIIPLNSIWRAVQLIPSFGEACPKNWTCDNSVELSESFFVNCFAEKEDYQFGVGSSQPLCHVPTPHWQPRCFQASYNHFIRNMSVNSLLVAAIIDDDELVLATTAGHPSSTASIPMHPPEMPPFKFMAAGEPSRSSGTGVAEVDSDVKRVL</sequence>
<dbReference type="AlphaFoldDB" id="A0A4Y7PJX4"/>
<evidence type="ECO:0000313" key="3">
    <source>
        <dbReference type="EMBL" id="TDL14730.1"/>
    </source>
</evidence>
<dbReference type="Pfam" id="PF20722">
    <property type="entry name" value="DUF6830"/>
    <property type="match status" value="1"/>
</dbReference>
<dbReference type="Proteomes" id="UP000294933">
    <property type="component" value="Unassembled WGS sequence"/>
</dbReference>
<gene>
    <name evidence="3" type="ORF">BD410DRAFT_845786</name>
</gene>
<dbReference type="OrthoDB" id="3232986at2759"/>